<sequence length="155" mass="17664">MTARSAGLLLYRRHTQSPFEVWIAHMGGPFWNRKDARAWSIPKGEYLDGEDPLAAAVREFAEEMGTPPPPVDYAHLGDFRQPSRKVITVYTAEAEFQPDRIESNTFPLEWPKGSGRIQDFPEIDRAEWFTEEVARTKLVAGQLPILDALARRLEP</sequence>
<feature type="domain" description="Nudix hydrolase" evidence="2">
    <location>
        <begin position="1"/>
        <end position="151"/>
    </location>
</feature>
<evidence type="ECO:0000259" key="2">
    <source>
        <dbReference type="PROSITE" id="PS51462"/>
    </source>
</evidence>
<evidence type="ECO:0000313" key="3">
    <source>
        <dbReference type="EMBL" id="MCH6472260.1"/>
    </source>
</evidence>
<keyword evidence="4" id="KW-1185">Reference proteome</keyword>
<dbReference type="PANTHER" id="PTHR21340:SF7">
    <property type="entry name" value="NUDIX HYDROLASE DOMAIN-CONTAINING PROTEIN"/>
    <property type="match status" value="1"/>
</dbReference>
<organism evidence="3 4">
    <name type="scientific">Sinomonas terrae</name>
    <dbReference type="NCBI Taxonomy" id="2908838"/>
    <lineage>
        <taxon>Bacteria</taxon>
        <taxon>Bacillati</taxon>
        <taxon>Actinomycetota</taxon>
        <taxon>Actinomycetes</taxon>
        <taxon>Micrococcales</taxon>
        <taxon>Micrococcaceae</taxon>
        <taxon>Sinomonas</taxon>
    </lineage>
</organism>
<evidence type="ECO:0000256" key="1">
    <source>
        <dbReference type="ARBA" id="ARBA00022801"/>
    </source>
</evidence>
<dbReference type="PROSITE" id="PS00893">
    <property type="entry name" value="NUDIX_BOX"/>
    <property type="match status" value="1"/>
</dbReference>
<dbReference type="SUPFAM" id="SSF55811">
    <property type="entry name" value="Nudix"/>
    <property type="match status" value="1"/>
</dbReference>
<dbReference type="RefSeq" id="WP_241056157.1">
    <property type="nucleotide sequence ID" value="NZ_JAKZBV010000001.1"/>
</dbReference>
<gene>
    <name evidence="3" type="ORF">L0M17_20215</name>
</gene>
<dbReference type="PANTHER" id="PTHR21340">
    <property type="entry name" value="DIADENOSINE 5,5-P1,P4-TETRAPHOSPHATE PYROPHOSPHOHYDROLASE MUTT"/>
    <property type="match status" value="1"/>
</dbReference>
<dbReference type="Gene3D" id="3.90.79.10">
    <property type="entry name" value="Nucleoside Triphosphate Pyrophosphohydrolase"/>
    <property type="match status" value="1"/>
</dbReference>
<dbReference type="InterPro" id="IPR051325">
    <property type="entry name" value="Nudix_hydrolase_domain"/>
</dbReference>
<comment type="caution">
    <text evidence="3">The sequence shown here is derived from an EMBL/GenBank/DDBJ whole genome shotgun (WGS) entry which is preliminary data.</text>
</comment>
<proteinExistence type="predicted"/>
<dbReference type="PROSITE" id="PS51462">
    <property type="entry name" value="NUDIX"/>
    <property type="match status" value="1"/>
</dbReference>
<name>A0ABS9U6N6_9MICC</name>
<dbReference type="InterPro" id="IPR015797">
    <property type="entry name" value="NUDIX_hydrolase-like_dom_sf"/>
</dbReference>
<dbReference type="Pfam" id="PF00293">
    <property type="entry name" value="NUDIX"/>
    <property type="match status" value="1"/>
</dbReference>
<keyword evidence="1" id="KW-0378">Hydrolase</keyword>
<dbReference type="Proteomes" id="UP001202922">
    <property type="component" value="Unassembled WGS sequence"/>
</dbReference>
<evidence type="ECO:0000313" key="4">
    <source>
        <dbReference type="Proteomes" id="UP001202922"/>
    </source>
</evidence>
<dbReference type="EMBL" id="JAKZBV010000001">
    <property type="protein sequence ID" value="MCH6472260.1"/>
    <property type="molecule type" value="Genomic_DNA"/>
</dbReference>
<dbReference type="InterPro" id="IPR020084">
    <property type="entry name" value="NUDIX_hydrolase_CS"/>
</dbReference>
<reference evidence="3 4" key="1">
    <citation type="submission" date="2022-03" db="EMBL/GenBank/DDBJ databases">
        <title>Sinomonas sp. isolated from a soil.</title>
        <authorList>
            <person name="Han J."/>
            <person name="Kim D.-U."/>
        </authorList>
    </citation>
    <scope>NUCLEOTIDE SEQUENCE [LARGE SCALE GENOMIC DNA]</scope>
    <source>
        <strain evidence="3 4">5-5</strain>
    </source>
</reference>
<protein>
    <submittedName>
        <fullName evidence="3">NUDIX domain-containing protein</fullName>
    </submittedName>
</protein>
<dbReference type="CDD" id="cd04662">
    <property type="entry name" value="NUDIX_Hydrolase"/>
    <property type="match status" value="1"/>
</dbReference>
<accession>A0ABS9U6N6</accession>
<dbReference type="InterPro" id="IPR000086">
    <property type="entry name" value="NUDIX_hydrolase_dom"/>
</dbReference>